<evidence type="ECO:0000313" key="2">
    <source>
        <dbReference type="Proteomes" id="UP000236291"/>
    </source>
</evidence>
<comment type="caution">
    <text evidence="1">The sequence shown here is derived from an EMBL/GenBank/DDBJ whole genome shotgun (WGS) entry which is preliminary data.</text>
</comment>
<evidence type="ECO:0000313" key="1">
    <source>
        <dbReference type="EMBL" id="PNX78955.1"/>
    </source>
</evidence>
<proteinExistence type="predicted"/>
<reference evidence="1 2" key="1">
    <citation type="journal article" date="2014" name="Am. J. Bot.">
        <title>Genome assembly and annotation for red clover (Trifolium pratense; Fabaceae).</title>
        <authorList>
            <person name="Istvanek J."/>
            <person name="Jaros M."/>
            <person name="Krenek A."/>
            <person name="Repkova J."/>
        </authorList>
    </citation>
    <scope>NUCLEOTIDE SEQUENCE [LARGE SCALE GENOMIC DNA]</scope>
    <source>
        <strain evidence="2">cv. Tatra</strain>
        <tissue evidence="1">Young leaves</tissue>
    </source>
</reference>
<organism evidence="1 2">
    <name type="scientific">Trifolium pratense</name>
    <name type="common">Red clover</name>
    <dbReference type="NCBI Taxonomy" id="57577"/>
    <lineage>
        <taxon>Eukaryota</taxon>
        <taxon>Viridiplantae</taxon>
        <taxon>Streptophyta</taxon>
        <taxon>Embryophyta</taxon>
        <taxon>Tracheophyta</taxon>
        <taxon>Spermatophyta</taxon>
        <taxon>Magnoliopsida</taxon>
        <taxon>eudicotyledons</taxon>
        <taxon>Gunneridae</taxon>
        <taxon>Pentapetalae</taxon>
        <taxon>rosids</taxon>
        <taxon>fabids</taxon>
        <taxon>Fabales</taxon>
        <taxon>Fabaceae</taxon>
        <taxon>Papilionoideae</taxon>
        <taxon>50 kb inversion clade</taxon>
        <taxon>NPAAA clade</taxon>
        <taxon>Hologalegina</taxon>
        <taxon>IRL clade</taxon>
        <taxon>Trifolieae</taxon>
        <taxon>Trifolium</taxon>
    </lineage>
</organism>
<sequence length="170" mass="19458">MTQYSGDISERWIEETPYAFSGLKMLCIEGLVTAKARCFGRIDGLMESLLVEKIICLGEQEELVAGVSVNSGSVDKWVWKYDPTTGHRIAYKKLWKCSGPSKFVIHGWRVLLNRINADSILCVFCGWTLKAHSRRLAVDHFMQHGGNRLVSLWVYLMQIFAMFICSDWVF</sequence>
<name>A0A2K3LK97_TRIPR</name>
<dbReference type="Proteomes" id="UP000236291">
    <property type="component" value="Unassembled WGS sequence"/>
</dbReference>
<gene>
    <name evidence="1" type="ORF">L195_g034938</name>
</gene>
<reference evidence="1 2" key="2">
    <citation type="journal article" date="2017" name="Front. Plant Sci.">
        <title>Gene Classification and Mining of Molecular Markers Useful in Red Clover (Trifolium pratense) Breeding.</title>
        <authorList>
            <person name="Istvanek J."/>
            <person name="Dluhosova J."/>
            <person name="Dluhos P."/>
            <person name="Patkova L."/>
            <person name="Nedelnik J."/>
            <person name="Repkova J."/>
        </authorList>
    </citation>
    <scope>NUCLEOTIDE SEQUENCE [LARGE SCALE GENOMIC DNA]</scope>
    <source>
        <strain evidence="2">cv. Tatra</strain>
        <tissue evidence="1">Young leaves</tissue>
    </source>
</reference>
<accession>A0A2K3LK97</accession>
<dbReference type="EMBL" id="ASHM01035057">
    <property type="protein sequence ID" value="PNX78955.1"/>
    <property type="molecule type" value="Genomic_DNA"/>
</dbReference>
<protein>
    <submittedName>
        <fullName evidence="1">Uncharacterized protein</fullName>
    </submittedName>
</protein>
<dbReference type="AlphaFoldDB" id="A0A2K3LK97"/>